<dbReference type="EMBL" id="CP011367">
    <property type="protein sequence ID" value="AKJ96512.1"/>
    <property type="molecule type" value="Genomic_DNA"/>
</dbReference>
<dbReference type="KEGG" id="tvr:TVD_13375"/>
<dbReference type="SUPFAM" id="SSF75169">
    <property type="entry name" value="DsrEFH-like"/>
    <property type="match status" value="1"/>
</dbReference>
<dbReference type="AlphaFoldDB" id="A0A0G3GAB3"/>
<sequence>MLLAFATCLLLGLALPAIASDNPFAEEHVVLQISDNDPSKQTLILNVANNLLNHYGPDRVAVEVVAFGPGLRLLFENNTNQDRIQALVDQGVRFSACANTLTGMGRIIGHPPDLNPHAQIVDAGVVRIMELQQQDYSLIKP</sequence>
<keyword evidence="1" id="KW-0732">Signal</keyword>
<dbReference type="PANTHER" id="PTHR37691:SF1">
    <property type="entry name" value="BLR3518 PROTEIN"/>
    <property type="match status" value="1"/>
</dbReference>
<dbReference type="PANTHER" id="PTHR37691">
    <property type="entry name" value="BLR3518 PROTEIN"/>
    <property type="match status" value="1"/>
</dbReference>
<accession>A0A0G3GAB3</accession>
<dbReference type="Proteomes" id="UP000064201">
    <property type="component" value="Chromosome"/>
</dbReference>
<gene>
    <name evidence="2" type="ORF">TVD_13375</name>
</gene>
<organism evidence="2 3">
    <name type="scientific">Thioalkalivibrio versutus</name>
    <dbReference type="NCBI Taxonomy" id="106634"/>
    <lineage>
        <taxon>Bacteria</taxon>
        <taxon>Pseudomonadati</taxon>
        <taxon>Pseudomonadota</taxon>
        <taxon>Gammaproteobacteria</taxon>
        <taxon>Chromatiales</taxon>
        <taxon>Ectothiorhodospiraceae</taxon>
        <taxon>Thioalkalivibrio</taxon>
    </lineage>
</organism>
<evidence type="ECO:0000256" key="1">
    <source>
        <dbReference type="SAM" id="SignalP"/>
    </source>
</evidence>
<dbReference type="PATRIC" id="fig|106634.4.peg.2729"/>
<dbReference type="Gene3D" id="3.40.1260.10">
    <property type="entry name" value="DsrEFH-like"/>
    <property type="match status" value="1"/>
</dbReference>
<dbReference type="STRING" id="106634.TVD_13375"/>
<keyword evidence="3" id="KW-1185">Reference proteome</keyword>
<proteinExistence type="predicted"/>
<dbReference type="InterPro" id="IPR027396">
    <property type="entry name" value="DsrEFH-like"/>
</dbReference>
<feature type="chain" id="PRO_5002553810" evidence="1">
    <location>
        <begin position="20"/>
        <end position="141"/>
    </location>
</feature>
<dbReference type="Pfam" id="PF02635">
    <property type="entry name" value="DsrE"/>
    <property type="match status" value="1"/>
</dbReference>
<evidence type="ECO:0000313" key="3">
    <source>
        <dbReference type="Proteomes" id="UP000064201"/>
    </source>
</evidence>
<reference evidence="2 3" key="1">
    <citation type="submission" date="2015-04" db="EMBL/GenBank/DDBJ databases">
        <title>Complete Sequence for the Genome of the Thioalkalivibrio versutus D301.</title>
        <authorList>
            <person name="Mu T."/>
            <person name="Zhou J."/>
            <person name="Xu X."/>
        </authorList>
    </citation>
    <scope>NUCLEOTIDE SEQUENCE [LARGE SCALE GENOMIC DNA]</scope>
    <source>
        <strain evidence="2 3">D301</strain>
    </source>
</reference>
<feature type="signal peptide" evidence="1">
    <location>
        <begin position="1"/>
        <end position="19"/>
    </location>
</feature>
<evidence type="ECO:0000313" key="2">
    <source>
        <dbReference type="EMBL" id="AKJ96512.1"/>
    </source>
</evidence>
<protein>
    <submittedName>
        <fullName evidence="2">Uncharacterized protein</fullName>
    </submittedName>
</protein>
<dbReference type="InterPro" id="IPR003787">
    <property type="entry name" value="Sulphur_relay_DsrE/F-like"/>
</dbReference>
<name>A0A0G3GAB3_9GAMM</name>